<dbReference type="InterPro" id="IPR023214">
    <property type="entry name" value="HAD_sf"/>
</dbReference>
<dbReference type="SFLD" id="SFLDS00003">
    <property type="entry name" value="Haloacid_Dehalogenase"/>
    <property type="match status" value="1"/>
</dbReference>
<dbReference type="PANTHER" id="PTHR18901">
    <property type="entry name" value="2-DEOXYGLUCOSE-6-PHOSPHATE PHOSPHATASE 2"/>
    <property type="match status" value="1"/>
</dbReference>
<organism evidence="2 3">
    <name type="scientific">Pseudofrankia inefficax (strain DSM 45817 / CECT 9037 / DDB 130130 / EuI1c)</name>
    <name type="common">Frankia inefficax</name>
    <dbReference type="NCBI Taxonomy" id="298654"/>
    <lineage>
        <taxon>Bacteria</taxon>
        <taxon>Bacillati</taxon>
        <taxon>Actinomycetota</taxon>
        <taxon>Actinomycetes</taxon>
        <taxon>Frankiales</taxon>
        <taxon>Frankiaceae</taxon>
        <taxon>Pseudofrankia</taxon>
    </lineage>
</organism>
<accession>E3JCQ7</accession>
<proteinExistence type="predicted"/>
<dbReference type="eggNOG" id="COG0637">
    <property type="taxonomic scope" value="Bacteria"/>
</dbReference>
<evidence type="ECO:0000313" key="3">
    <source>
        <dbReference type="Proteomes" id="UP000002484"/>
    </source>
</evidence>
<dbReference type="HOGENOM" id="CLU_045011_13_1_11"/>
<keyword evidence="2" id="KW-0378">Hydrolase</keyword>
<dbReference type="InterPro" id="IPR006439">
    <property type="entry name" value="HAD-SF_hydro_IA"/>
</dbReference>
<dbReference type="GO" id="GO:0016787">
    <property type="term" value="F:hydrolase activity"/>
    <property type="evidence" value="ECO:0007669"/>
    <property type="project" value="UniProtKB-KW"/>
</dbReference>
<name>E3JCQ7_PSEI1</name>
<reference evidence="2 3" key="1">
    <citation type="submission" date="2010-10" db="EMBL/GenBank/DDBJ databases">
        <title>Complete sequence of Frankia sp. EuI1c.</title>
        <authorList>
            <consortium name="US DOE Joint Genome Institute"/>
            <person name="Lucas S."/>
            <person name="Copeland A."/>
            <person name="Lapidus A."/>
            <person name="Cheng J.-F."/>
            <person name="Bruce D."/>
            <person name="Goodwin L."/>
            <person name="Pitluck S."/>
            <person name="Chertkov O."/>
            <person name="Detter J.C."/>
            <person name="Han C."/>
            <person name="Tapia R."/>
            <person name="Land M."/>
            <person name="Hauser L."/>
            <person name="Jeffries C."/>
            <person name="Kyrpides N."/>
            <person name="Ivanova N."/>
            <person name="Mikhailova N."/>
            <person name="Beauchemin N."/>
            <person name="Sen A."/>
            <person name="Sur S.A."/>
            <person name="Gtari M."/>
            <person name="Wall L."/>
            <person name="Tisa L."/>
            <person name="Woyke T."/>
        </authorList>
    </citation>
    <scope>NUCLEOTIDE SEQUENCE [LARGE SCALE GENOMIC DNA]</scope>
    <source>
        <strain evidence="3">DSM 45817 / CECT 9037 / EuI1c</strain>
    </source>
</reference>
<evidence type="ECO:0000313" key="2">
    <source>
        <dbReference type="EMBL" id="ADP79897.1"/>
    </source>
</evidence>
<dbReference type="SFLD" id="SFLDG01135">
    <property type="entry name" value="C1.5.6:_HAD__Beta-PGM__Phospha"/>
    <property type="match status" value="1"/>
</dbReference>
<dbReference type="STRING" id="298654.FraEuI1c_1841"/>
<gene>
    <name evidence="2" type="ordered locus">FraEuI1c_1841</name>
</gene>
<dbReference type="EMBL" id="CP002299">
    <property type="protein sequence ID" value="ADP79897.1"/>
    <property type="molecule type" value="Genomic_DNA"/>
</dbReference>
<dbReference type="Pfam" id="PF00702">
    <property type="entry name" value="Hydrolase"/>
    <property type="match status" value="1"/>
</dbReference>
<sequence>MADGVTADGVTAGDGETGGRADGPTAVIFDLDGVLIDSEQVWDEIRRRLVAERGGTWLPDSTRAMMGMSTPEWAAYLVGLGIGMTADEVAAEVLHRLGERYGEAPPLIDGAVDAVRALAAGLPLAVASSSPRVIIERVLRVAGLADAFRTFVSSEEVARGKPAPDVYLEAARRLGIEAGRCVAVEDSTNGVRAAAAAGMPVVVVPNPHFPPSAEAVALAAVRVEHIGDLTPATVRAAYA</sequence>
<dbReference type="KEGG" id="fri:FraEuI1c_1841"/>
<feature type="region of interest" description="Disordered" evidence="1">
    <location>
        <begin position="1"/>
        <end position="22"/>
    </location>
</feature>
<dbReference type="InParanoid" id="E3JCQ7"/>
<dbReference type="AlphaFoldDB" id="E3JCQ7"/>
<dbReference type="Gene3D" id="3.40.50.1000">
    <property type="entry name" value="HAD superfamily/HAD-like"/>
    <property type="match status" value="1"/>
</dbReference>
<dbReference type="InterPro" id="IPR023198">
    <property type="entry name" value="PGP-like_dom2"/>
</dbReference>
<keyword evidence="3" id="KW-1185">Reference proteome</keyword>
<dbReference type="InterPro" id="IPR036412">
    <property type="entry name" value="HAD-like_sf"/>
</dbReference>
<dbReference type="NCBIfam" id="TIGR01509">
    <property type="entry name" value="HAD-SF-IA-v3"/>
    <property type="match status" value="1"/>
</dbReference>
<dbReference type="SUPFAM" id="SSF56784">
    <property type="entry name" value="HAD-like"/>
    <property type="match status" value="1"/>
</dbReference>
<dbReference type="Proteomes" id="UP000002484">
    <property type="component" value="Chromosome"/>
</dbReference>
<evidence type="ECO:0000256" key="1">
    <source>
        <dbReference type="SAM" id="MobiDB-lite"/>
    </source>
</evidence>
<dbReference type="PANTHER" id="PTHR18901:SF38">
    <property type="entry name" value="PSEUDOURIDINE-5'-PHOSPHATASE"/>
    <property type="match status" value="1"/>
</dbReference>
<protein>
    <submittedName>
        <fullName evidence="2">HAD-superfamily hydrolase, subfamily IA, variant 3</fullName>
    </submittedName>
</protein>
<dbReference type="Gene3D" id="1.10.150.240">
    <property type="entry name" value="Putative phosphatase, domain 2"/>
    <property type="match status" value="1"/>
</dbReference>
<dbReference type="SFLD" id="SFLDG01129">
    <property type="entry name" value="C1.5:_HAD__Beta-PGM__Phosphata"/>
    <property type="match status" value="1"/>
</dbReference>